<dbReference type="KEGG" id="btab:109037250"/>
<evidence type="ECO:0000313" key="8">
    <source>
        <dbReference type="Proteomes" id="UP001152759"/>
    </source>
</evidence>
<feature type="domain" description="HMG box" evidence="6">
    <location>
        <begin position="146"/>
        <end position="219"/>
    </location>
</feature>
<reference evidence="7" key="1">
    <citation type="submission" date="2021-12" db="EMBL/GenBank/DDBJ databases">
        <authorList>
            <person name="King R."/>
        </authorList>
    </citation>
    <scope>NUCLEOTIDE SEQUENCE</scope>
</reference>
<dbReference type="OrthoDB" id="10070927at2759"/>
<feature type="DNA-binding region" description="HMG box" evidence="4">
    <location>
        <begin position="146"/>
        <end position="219"/>
    </location>
</feature>
<dbReference type="SMART" id="SM00398">
    <property type="entry name" value="HMG"/>
    <property type="match status" value="1"/>
</dbReference>
<dbReference type="InterPro" id="IPR036910">
    <property type="entry name" value="HMG_box_dom_sf"/>
</dbReference>
<dbReference type="GO" id="GO:0006357">
    <property type="term" value="P:regulation of transcription by RNA polymerase II"/>
    <property type="evidence" value="ECO:0007669"/>
    <property type="project" value="TreeGrafter"/>
</dbReference>
<evidence type="ECO:0000259" key="6">
    <source>
        <dbReference type="PROSITE" id="PS50118"/>
    </source>
</evidence>
<dbReference type="EMBL" id="OU963869">
    <property type="protein sequence ID" value="CAH0394333.1"/>
    <property type="molecule type" value="Genomic_DNA"/>
</dbReference>
<dbReference type="CDD" id="cd22016">
    <property type="entry name" value="HMG-box_NHP10-like"/>
    <property type="match status" value="1"/>
</dbReference>
<sequence>MIYTSGLNSFSDGSEVEDGPEANTYKRKYILLLQKCNKMRLDNERLVLRIHNVKKLTRRYRKERKYLMDRLDVYNDDWRNANYELLPEPEKSHSDLTLSNLLDGSPQVGSNNSSKTPSSSTEKTPGSKGKGMKRRGEKAEKDPNAPKRPANPFFQFCQEQRSKVLDKMTSTGQSEPTKQELTKQLANTWNTLSNDDKKVYYSMYEKSKEKYAAELEQYSLNKVKNESTMQTK</sequence>
<gene>
    <name evidence="7" type="ORF">BEMITA_LOCUS12644</name>
</gene>
<feature type="region of interest" description="Disordered" evidence="5">
    <location>
        <begin position="89"/>
        <end position="157"/>
    </location>
</feature>
<feature type="compositionally biased region" description="Low complexity" evidence="5">
    <location>
        <begin position="109"/>
        <end position="127"/>
    </location>
</feature>
<dbReference type="Pfam" id="PF00505">
    <property type="entry name" value="HMG_box"/>
    <property type="match status" value="1"/>
</dbReference>
<comment type="subcellular location">
    <subcellularLocation>
        <location evidence="1">Nucleus</location>
    </subcellularLocation>
</comment>
<accession>A0A9P0AJS4</accession>
<dbReference type="InterPro" id="IPR056513">
    <property type="entry name" value="INO80F"/>
</dbReference>
<evidence type="ECO:0000256" key="1">
    <source>
        <dbReference type="ARBA" id="ARBA00004123"/>
    </source>
</evidence>
<dbReference type="GO" id="GO:0003677">
    <property type="term" value="F:DNA binding"/>
    <property type="evidence" value="ECO:0007669"/>
    <property type="project" value="UniProtKB-UniRule"/>
</dbReference>
<dbReference type="InterPro" id="IPR050342">
    <property type="entry name" value="HMGB"/>
</dbReference>
<dbReference type="PANTHER" id="PTHR48112:SF22">
    <property type="entry name" value="MITOCHONDRIAL TRANSCRIPTION FACTOR A, ISOFORM B"/>
    <property type="match status" value="1"/>
</dbReference>
<evidence type="ECO:0000256" key="4">
    <source>
        <dbReference type="PROSITE-ProRule" id="PRU00267"/>
    </source>
</evidence>
<evidence type="ECO:0000256" key="2">
    <source>
        <dbReference type="ARBA" id="ARBA00023125"/>
    </source>
</evidence>
<keyword evidence="3 4" id="KW-0539">Nucleus</keyword>
<dbReference type="PROSITE" id="PS50118">
    <property type="entry name" value="HMG_BOX_2"/>
    <property type="match status" value="1"/>
</dbReference>
<keyword evidence="8" id="KW-1185">Reference proteome</keyword>
<evidence type="ECO:0000313" key="7">
    <source>
        <dbReference type="EMBL" id="CAH0394333.1"/>
    </source>
</evidence>
<proteinExistence type="predicted"/>
<dbReference type="PANTHER" id="PTHR48112">
    <property type="entry name" value="HIGH MOBILITY GROUP PROTEIN DSP1"/>
    <property type="match status" value="1"/>
</dbReference>
<evidence type="ECO:0000256" key="5">
    <source>
        <dbReference type="SAM" id="MobiDB-lite"/>
    </source>
</evidence>
<dbReference type="InterPro" id="IPR009071">
    <property type="entry name" value="HMG_box_dom"/>
</dbReference>
<dbReference type="SUPFAM" id="SSF47095">
    <property type="entry name" value="HMG-box"/>
    <property type="match status" value="1"/>
</dbReference>
<name>A0A9P0AJS4_BEMTA</name>
<dbReference type="Pfam" id="PF24245">
    <property type="entry name" value="INO80F"/>
    <property type="match status" value="1"/>
</dbReference>
<evidence type="ECO:0000256" key="3">
    <source>
        <dbReference type="ARBA" id="ARBA00023242"/>
    </source>
</evidence>
<dbReference type="Proteomes" id="UP001152759">
    <property type="component" value="Chromosome 8"/>
</dbReference>
<dbReference type="AlphaFoldDB" id="A0A9P0AJS4"/>
<dbReference type="Gene3D" id="1.10.30.10">
    <property type="entry name" value="High mobility group box domain"/>
    <property type="match status" value="1"/>
</dbReference>
<dbReference type="GO" id="GO:0005634">
    <property type="term" value="C:nucleus"/>
    <property type="evidence" value="ECO:0007669"/>
    <property type="project" value="UniProtKB-SubCell"/>
</dbReference>
<protein>
    <recommendedName>
        <fullName evidence="6">HMG box domain-containing protein</fullName>
    </recommendedName>
</protein>
<keyword evidence="2 4" id="KW-0238">DNA-binding</keyword>
<organism evidence="7 8">
    <name type="scientific">Bemisia tabaci</name>
    <name type="common">Sweetpotato whitefly</name>
    <name type="synonym">Aleurodes tabaci</name>
    <dbReference type="NCBI Taxonomy" id="7038"/>
    <lineage>
        <taxon>Eukaryota</taxon>
        <taxon>Metazoa</taxon>
        <taxon>Ecdysozoa</taxon>
        <taxon>Arthropoda</taxon>
        <taxon>Hexapoda</taxon>
        <taxon>Insecta</taxon>
        <taxon>Pterygota</taxon>
        <taxon>Neoptera</taxon>
        <taxon>Paraneoptera</taxon>
        <taxon>Hemiptera</taxon>
        <taxon>Sternorrhyncha</taxon>
        <taxon>Aleyrodoidea</taxon>
        <taxon>Aleyrodidae</taxon>
        <taxon>Aleyrodinae</taxon>
        <taxon>Bemisia</taxon>
    </lineage>
</organism>